<dbReference type="Pfam" id="PF00069">
    <property type="entry name" value="Pkinase"/>
    <property type="match status" value="1"/>
</dbReference>
<dbReference type="EMBL" id="JADKCH010000002">
    <property type="protein sequence ID" value="MBK8571801.1"/>
    <property type="molecule type" value="Genomic_DNA"/>
</dbReference>
<dbReference type="PRINTS" id="PR01438">
    <property type="entry name" value="UNVRSLSTRESS"/>
</dbReference>
<comment type="caution">
    <text evidence="7">The sequence shown here is derived from an EMBL/GenBank/DDBJ whole genome shotgun (WGS) entry which is preliminary data.</text>
</comment>
<dbReference type="Proteomes" id="UP000709959">
    <property type="component" value="Unassembled WGS sequence"/>
</dbReference>
<dbReference type="InterPro" id="IPR006015">
    <property type="entry name" value="Universal_stress_UspA"/>
</dbReference>
<evidence type="ECO:0000256" key="5">
    <source>
        <dbReference type="ARBA" id="ARBA00022840"/>
    </source>
</evidence>
<sequence>MIRSGIEPGATLDGFLIGERLHRGVMASIWSVSHPDHPLPLVMKVPLMSEGIDPAAIVGFEMESMILPRLSGPHVPRYVSQGDFGVQPYLVMERIPGPSLLPTLLQLPLPWAAVAALGRSIATALDDLHRQHVVHLDVKPSNLLTRPTGELVLVDFGLSHHDELPDLMGEEFRLPYGTAPYMAPEQVLGHRKDPRSDQFALGVLMYFFLTGVRPFGDPQRLSGLKRRLWRDPVPPRRLRPDCPAWLQEVILRCLEVHPAWRFPTAGHLSVALQHPDQVKLTARSEKLKQDPFLTVIRRRFADQQQASPKAKAPVRHDGDAPILAVAIDLSVEAAPIAETLRTMVFRMLPTLPGARVACINVLKQGRITLDQTLDAQGRNIHHQRLVELRSWAIPLDLEEGRITYHVLESPDPASAILQYANANHVDHLVIGARASSLRRSLLGSVSSQVAAQAPCTVTVVRSRRLRKAALLEEADEESSGSWTVG</sequence>
<dbReference type="Pfam" id="PF00582">
    <property type="entry name" value="Usp"/>
    <property type="match status" value="1"/>
</dbReference>
<evidence type="ECO:0000256" key="4">
    <source>
        <dbReference type="ARBA" id="ARBA00022777"/>
    </source>
</evidence>
<proteinExistence type="inferred from homology"/>
<dbReference type="CDD" id="cd14014">
    <property type="entry name" value="STKc_PknB_like"/>
    <property type="match status" value="1"/>
</dbReference>
<protein>
    <submittedName>
        <fullName evidence="7">Universal stress protein</fullName>
    </submittedName>
</protein>
<dbReference type="InterPro" id="IPR006016">
    <property type="entry name" value="UspA"/>
</dbReference>
<reference evidence="7 8" key="1">
    <citation type="submission" date="2020-10" db="EMBL/GenBank/DDBJ databases">
        <title>Connecting structure to function with the recovery of over 1000 high-quality activated sludge metagenome-assembled genomes encoding full-length rRNA genes using long-read sequencing.</title>
        <authorList>
            <person name="Singleton C.M."/>
            <person name="Petriglieri F."/>
            <person name="Kristensen J.M."/>
            <person name="Kirkegaard R.H."/>
            <person name="Michaelsen T.Y."/>
            <person name="Andersen M.H."/>
            <person name="Karst S.M."/>
            <person name="Dueholm M.S."/>
            <person name="Nielsen P.H."/>
            <person name="Albertsen M."/>
        </authorList>
    </citation>
    <scope>NUCLEOTIDE SEQUENCE [LARGE SCALE GENOMIC DNA]</scope>
    <source>
        <strain evidence="7">OdNE_18-Q3-R46-58_MAXAC.008</strain>
    </source>
</reference>
<dbReference type="CDD" id="cd00293">
    <property type="entry name" value="USP-like"/>
    <property type="match status" value="1"/>
</dbReference>
<dbReference type="InterPro" id="IPR000719">
    <property type="entry name" value="Prot_kinase_dom"/>
</dbReference>
<dbReference type="Gene3D" id="1.10.510.10">
    <property type="entry name" value="Transferase(Phosphotransferase) domain 1"/>
    <property type="match status" value="1"/>
</dbReference>
<evidence type="ECO:0000259" key="6">
    <source>
        <dbReference type="PROSITE" id="PS50011"/>
    </source>
</evidence>
<keyword evidence="5" id="KW-0067">ATP-binding</keyword>
<dbReference type="PROSITE" id="PS00108">
    <property type="entry name" value="PROTEIN_KINASE_ST"/>
    <property type="match status" value="1"/>
</dbReference>
<dbReference type="InterPro" id="IPR011009">
    <property type="entry name" value="Kinase-like_dom_sf"/>
</dbReference>
<dbReference type="SUPFAM" id="SSF56112">
    <property type="entry name" value="Protein kinase-like (PK-like)"/>
    <property type="match status" value="1"/>
</dbReference>
<evidence type="ECO:0000256" key="3">
    <source>
        <dbReference type="ARBA" id="ARBA00022741"/>
    </source>
</evidence>
<name>A0A936F106_9BACT</name>
<feature type="domain" description="Protein kinase" evidence="6">
    <location>
        <begin position="15"/>
        <end position="277"/>
    </location>
</feature>
<dbReference type="PROSITE" id="PS50011">
    <property type="entry name" value="PROTEIN_KINASE_DOM"/>
    <property type="match status" value="1"/>
</dbReference>
<evidence type="ECO:0000313" key="7">
    <source>
        <dbReference type="EMBL" id="MBK8571801.1"/>
    </source>
</evidence>
<dbReference type="GO" id="GO:0004674">
    <property type="term" value="F:protein serine/threonine kinase activity"/>
    <property type="evidence" value="ECO:0007669"/>
    <property type="project" value="TreeGrafter"/>
</dbReference>
<dbReference type="Gene3D" id="3.40.50.620">
    <property type="entry name" value="HUPs"/>
    <property type="match status" value="1"/>
</dbReference>
<gene>
    <name evidence="7" type="ORF">IPN91_03960</name>
</gene>
<dbReference type="Gene3D" id="3.30.200.20">
    <property type="entry name" value="Phosphorylase Kinase, domain 1"/>
    <property type="match status" value="1"/>
</dbReference>
<keyword evidence="2" id="KW-0808">Transferase</keyword>
<dbReference type="GO" id="GO:0005524">
    <property type="term" value="F:ATP binding"/>
    <property type="evidence" value="ECO:0007669"/>
    <property type="project" value="UniProtKB-KW"/>
</dbReference>
<keyword evidence="4" id="KW-0418">Kinase</keyword>
<dbReference type="InterPro" id="IPR008271">
    <property type="entry name" value="Ser/Thr_kinase_AS"/>
</dbReference>
<evidence type="ECO:0000256" key="1">
    <source>
        <dbReference type="ARBA" id="ARBA00008791"/>
    </source>
</evidence>
<dbReference type="AlphaFoldDB" id="A0A936F106"/>
<dbReference type="InterPro" id="IPR014729">
    <property type="entry name" value="Rossmann-like_a/b/a_fold"/>
</dbReference>
<comment type="similarity">
    <text evidence="1">Belongs to the universal stress protein A family.</text>
</comment>
<organism evidence="7 8">
    <name type="scientific">Candidatus Geothrix odensensis</name>
    <dbReference type="NCBI Taxonomy" id="2954440"/>
    <lineage>
        <taxon>Bacteria</taxon>
        <taxon>Pseudomonadati</taxon>
        <taxon>Acidobacteriota</taxon>
        <taxon>Holophagae</taxon>
        <taxon>Holophagales</taxon>
        <taxon>Holophagaceae</taxon>
        <taxon>Geothrix</taxon>
    </lineage>
</organism>
<keyword evidence="3" id="KW-0547">Nucleotide-binding</keyword>
<dbReference type="SMART" id="SM00220">
    <property type="entry name" value="S_TKc"/>
    <property type="match status" value="1"/>
</dbReference>
<dbReference type="PANTHER" id="PTHR43289:SF34">
    <property type="entry name" value="SERINE_THREONINE-PROTEIN KINASE YBDM-RELATED"/>
    <property type="match status" value="1"/>
</dbReference>
<evidence type="ECO:0000313" key="8">
    <source>
        <dbReference type="Proteomes" id="UP000709959"/>
    </source>
</evidence>
<accession>A0A936F106</accession>
<dbReference type="PANTHER" id="PTHR43289">
    <property type="entry name" value="MITOGEN-ACTIVATED PROTEIN KINASE KINASE KINASE 20-RELATED"/>
    <property type="match status" value="1"/>
</dbReference>
<evidence type="ECO:0000256" key="2">
    <source>
        <dbReference type="ARBA" id="ARBA00022679"/>
    </source>
</evidence>
<dbReference type="SUPFAM" id="SSF52402">
    <property type="entry name" value="Adenine nucleotide alpha hydrolases-like"/>
    <property type="match status" value="1"/>
</dbReference>